<dbReference type="Proteomes" id="UP000551616">
    <property type="component" value="Unassembled WGS sequence"/>
</dbReference>
<dbReference type="PANTHER" id="PTHR38471:SF2">
    <property type="entry name" value="FOUR HELIX BUNDLE PROTEIN"/>
    <property type="match status" value="1"/>
</dbReference>
<accession>A0A7V8V8I1</accession>
<keyword evidence="2" id="KW-1185">Reference proteome</keyword>
<evidence type="ECO:0000313" key="2">
    <source>
        <dbReference type="Proteomes" id="UP000551616"/>
    </source>
</evidence>
<dbReference type="EMBL" id="JABRWO010000012">
    <property type="protein sequence ID" value="MBA2116878.1"/>
    <property type="molecule type" value="Genomic_DNA"/>
</dbReference>
<dbReference type="Gene3D" id="1.20.1440.60">
    <property type="entry name" value="23S rRNA-intervening sequence"/>
    <property type="match status" value="1"/>
</dbReference>
<sequence length="79" mass="8729">MQRSAISIASNIAEGAERGGKDFKRFLRIARGSSAELRTQCYIAARIGTIDTEQMQHLVEELKQIAKMLTGLAHSLPEN</sequence>
<proteinExistence type="predicted"/>
<dbReference type="CDD" id="cd16377">
    <property type="entry name" value="23S_rRNA_IVP_like"/>
    <property type="match status" value="1"/>
</dbReference>
<dbReference type="InterPro" id="IPR012657">
    <property type="entry name" value="23S_rRNA-intervening_sequence"/>
</dbReference>
<evidence type="ECO:0008006" key="3">
    <source>
        <dbReference type="Google" id="ProtNLM"/>
    </source>
</evidence>
<dbReference type="InterPro" id="IPR036583">
    <property type="entry name" value="23S_rRNA_IVS_sf"/>
</dbReference>
<protein>
    <recommendedName>
        <fullName evidence="3">Four helix bundle protein</fullName>
    </recommendedName>
</protein>
<organism evidence="1 2">
    <name type="scientific">Bremerella alba</name>
    <dbReference type="NCBI Taxonomy" id="980252"/>
    <lineage>
        <taxon>Bacteria</taxon>
        <taxon>Pseudomonadati</taxon>
        <taxon>Planctomycetota</taxon>
        <taxon>Planctomycetia</taxon>
        <taxon>Pirellulales</taxon>
        <taxon>Pirellulaceae</taxon>
        <taxon>Bremerella</taxon>
    </lineage>
</organism>
<dbReference type="PANTHER" id="PTHR38471">
    <property type="entry name" value="FOUR HELIX BUNDLE PROTEIN"/>
    <property type="match status" value="1"/>
</dbReference>
<dbReference type="AlphaFoldDB" id="A0A7V8V8I1"/>
<comment type="caution">
    <text evidence="1">The sequence shown here is derived from an EMBL/GenBank/DDBJ whole genome shotgun (WGS) entry which is preliminary data.</text>
</comment>
<reference evidence="1 2" key="1">
    <citation type="submission" date="2020-05" db="EMBL/GenBank/DDBJ databases">
        <title>Bremerella alba sp. nov., a novel planctomycete isolated from the surface of the macroalga Fucus spiralis.</title>
        <authorList>
            <person name="Godinho O."/>
            <person name="Botelho R."/>
            <person name="Albuquerque L."/>
            <person name="Wiegand S."/>
            <person name="Da Costa M.S."/>
            <person name="Lobo-Da-Cunha A."/>
            <person name="Jogler C."/>
            <person name="Lage O.M."/>
        </authorList>
    </citation>
    <scope>NUCLEOTIDE SEQUENCE [LARGE SCALE GENOMIC DNA]</scope>
    <source>
        <strain evidence="1 2">FF15</strain>
    </source>
</reference>
<evidence type="ECO:0000313" key="1">
    <source>
        <dbReference type="EMBL" id="MBA2116878.1"/>
    </source>
</evidence>
<dbReference type="Pfam" id="PF05635">
    <property type="entry name" value="23S_rRNA_IVP"/>
    <property type="match status" value="1"/>
</dbReference>
<name>A0A7V8V8I1_9BACT</name>
<gene>
    <name evidence="1" type="ORF">HOV93_40720</name>
</gene>
<dbReference type="NCBIfam" id="TIGR02436">
    <property type="entry name" value="four helix bundle protein"/>
    <property type="match status" value="1"/>
</dbReference>
<dbReference type="SUPFAM" id="SSF158446">
    <property type="entry name" value="IVS-encoded protein-like"/>
    <property type="match status" value="1"/>
</dbReference>